<dbReference type="InterPro" id="IPR039261">
    <property type="entry name" value="FNR_nucleotide-bd"/>
</dbReference>
<gene>
    <name evidence="3" type="ORF">AUR04nite_31460</name>
</gene>
<comment type="caution">
    <text evidence="3">The sequence shown here is derived from an EMBL/GenBank/DDBJ whole genome shotgun (WGS) entry which is preliminary data.</text>
</comment>
<dbReference type="Gene3D" id="2.40.30.10">
    <property type="entry name" value="Translation factors"/>
    <property type="match status" value="1"/>
</dbReference>
<dbReference type="PANTHER" id="PTHR30157:SF0">
    <property type="entry name" value="NADPH-DEPENDENT FERRIC-CHELATE REDUCTASE"/>
    <property type="match status" value="1"/>
</dbReference>
<dbReference type="CDD" id="cd06193">
    <property type="entry name" value="siderophore_interacting"/>
    <property type="match status" value="1"/>
</dbReference>
<dbReference type="Pfam" id="PF08021">
    <property type="entry name" value="FAD_binding_9"/>
    <property type="match status" value="1"/>
</dbReference>
<name>A0A4Y4DUR5_GLUUR</name>
<dbReference type="EMBL" id="BJNY01000023">
    <property type="protein sequence ID" value="GED07614.1"/>
    <property type="molecule type" value="Genomic_DNA"/>
</dbReference>
<protein>
    <recommendedName>
        <fullName evidence="5">Siderophore-interacting protein</fullName>
    </recommendedName>
</protein>
<accession>A0A4Y4DUR5</accession>
<organism evidence="3 4">
    <name type="scientific">Glutamicibacter uratoxydans</name>
    <name type="common">Arthrobacter uratoxydans</name>
    <dbReference type="NCBI Taxonomy" id="43667"/>
    <lineage>
        <taxon>Bacteria</taxon>
        <taxon>Bacillati</taxon>
        <taxon>Actinomycetota</taxon>
        <taxon>Actinomycetes</taxon>
        <taxon>Micrococcales</taxon>
        <taxon>Micrococcaceae</taxon>
        <taxon>Glutamicibacter</taxon>
    </lineage>
</organism>
<reference evidence="3 4" key="1">
    <citation type="submission" date="2019-06" db="EMBL/GenBank/DDBJ databases">
        <title>Whole genome shotgun sequence of Glutamicibacter uratoxydans NBRC 15515.</title>
        <authorList>
            <person name="Hosoyama A."/>
            <person name="Uohara A."/>
            <person name="Ohji S."/>
            <person name="Ichikawa N."/>
        </authorList>
    </citation>
    <scope>NUCLEOTIDE SEQUENCE [LARGE SCALE GENOMIC DNA]</scope>
    <source>
        <strain evidence="3 4">NBRC 15515</strain>
    </source>
</reference>
<evidence type="ECO:0000313" key="4">
    <source>
        <dbReference type="Proteomes" id="UP000316612"/>
    </source>
</evidence>
<evidence type="ECO:0000313" key="3">
    <source>
        <dbReference type="EMBL" id="GED07614.1"/>
    </source>
</evidence>
<dbReference type="Gene3D" id="3.40.50.80">
    <property type="entry name" value="Nucleotide-binding domain of ferredoxin-NADP reductase (FNR) module"/>
    <property type="match status" value="1"/>
</dbReference>
<dbReference type="Proteomes" id="UP000316612">
    <property type="component" value="Unassembled WGS sequence"/>
</dbReference>
<sequence>MRYSPGGIMSKHHKYRRYESSYMAAPRDGIALEVLAHAEKAGAKAGYATAKEHLYRNIGVGAALGQAEIDELLAAAERAGAAAALASARKVLAKTLRTSFSPAPMQAPAEAQPAPLPMTQPVEPAPYAQTYEEPLARYNPPIGYVPMPKVKTDQHVLTVTRVQRLSEQMVRVVASAPNLGGYRSNGALDEYVKVFVADPALGLTPPYDLRTLRQHLPRELMPRSKSYTIRWVDTLTDELAIDFVVHGEPGTVGHWAGTVEPGAALVISPARSKSSFKLIADNYILAADEAGIPAISKILEALPEQAQGIALLEIADQQSMFDVKHPENVDLRWVTRDGVPAGRSNVLLSAFQELQLPAMNTTVVAHAERSTIKAIGHVCDQWRIHKGQRHISSYWTLREDRLLR</sequence>
<dbReference type="InterPro" id="IPR007037">
    <property type="entry name" value="SIP_rossman_dom"/>
</dbReference>
<feature type="domain" description="SIP-like Rossmann fold" evidence="1">
    <location>
        <begin position="280"/>
        <end position="396"/>
    </location>
</feature>
<dbReference type="Pfam" id="PF04954">
    <property type="entry name" value="SIP"/>
    <property type="match status" value="1"/>
</dbReference>
<evidence type="ECO:0000259" key="2">
    <source>
        <dbReference type="Pfam" id="PF08021"/>
    </source>
</evidence>
<dbReference type="PANTHER" id="PTHR30157">
    <property type="entry name" value="FERRIC REDUCTASE, NADPH-DEPENDENT"/>
    <property type="match status" value="1"/>
</dbReference>
<proteinExistence type="predicted"/>
<feature type="domain" description="Siderophore-interacting FAD-binding" evidence="2">
    <location>
        <begin position="158"/>
        <end position="268"/>
    </location>
</feature>
<dbReference type="InterPro" id="IPR039374">
    <property type="entry name" value="SIP_fam"/>
</dbReference>
<evidence type="ECO:0000259" key="1">
    <source>
        <dbReference type="Pfam" id="PF04954"/>
    </source>
</evidence>
<dbReference type="AlphaFoldDB" id="A0A4Y4DUR5"/>
<evidence type="ECO:0008006" key="5">
    <source>
        <dbReference type="Google" id="ProtNLM"/>
    </source>
</evidence>
<keyword evidence="4" id="KW-1185">Reference proteome</keyword>
<dbReference type="InterPro" id="IPR013113">
    <property type="entry name" value="SIP_FAD-bd"/>
</dbReference>